<evidence type="ECO:0000259" key="1">
    <source>
        <dbReference type="SMART" id="SM00849"/>
    </source>
</evidence>
<dbReference type="PANTHER" id="PTHR46018">
    <property type="entry name" value="ZINC PHOSPHODIESTERASE ELAC PROTEIN 1"/>
    <property type="match status" value="1"/>
</dbReference>
<keyword evidence="2" id="KW-0378">Hydrolase</keyword>
<dbReference type="PANTHER" id="PTHR46018:SF4">
    <property type="entry name" value="METALLO-HYDROLASE YHFI-RELATED"/>
    <property type="match status" value="1"/>
</dbReference>
<dbReference type="InterPro" id="IPR036866">
    <property type="entry name" value="RibonucZ/Hydroxyglut_hydro"/>
</dbReference>
<name>A0A376CM14_9CORY</name>
<feature type="domain" description="Metallo-beta-lactamase" evidence="1">
    <location>
        <begin position="18"/>
        <end position="213"/>
    </location>
</feature>
<dbReference type="STRING" id="35756.GCA_001044155_01771"/>
<keyword evidence="3" id="KW-1185">Reference proteome</keyword>
<proteinExistence type="predicted"/>
<reference evidence="2 3" key="1">
    <citation type="submission" date="2018-06" db="EMBL/GenBank/DDBJ databases">
        <authorList>
            <consortium name="Pathogen Informatics"/>
            <person name="Doyle S."/>
        </authorList>
    </citation>
    <scope>NUCLEOTIDE SEQUENCE [LARGE SCALE GENOMIC DNA]</scope>
    <source>
        <strain evidence="2 3">NCTC11862</strain>
    </source>
</reference>
<evidence type="ECO:0000313" key="3">
    <source>
        <dbReference type="Proteomes" id="UP000254467"/>
    </source>
</evidence>
<sequence length="256" mass="27010">MKLTILGCSGSLGAPGNPGSSYLLSVDNAPSVVMDLGPGSLAKLIEEENPSDVHAVFSHLHADHCSDFVSLMVWRRYHPEHASQGRNLMFGPAHTPELFGRMGADGPDDFDDISDSFAFAPWVDGQREILGDLTITPYPAQHPAAGSRILRVEEPATGAVITYSGDTAYTPALVDAARGADILLCEAAWGPTAEGRPEGMHLSGEEAGLAAAHAEVKTLVLTHIQPWVSKKDTAAAAAAQFDGEVIVAEPGMEFNV</sequence>
<dbReference type="OrthoDB" id="9800940at2"/>
<dbReference type="SUPFAM" id="SSF56281">
    <property type="entry name" value="Metallo-hydrolase/oxidoreductase"/>
    <property type="match status" value="1"/>
</dbReference>
<dbReference type="Gene3D" id="3.60.15.10">
    <property type="entry name" value="Ribonuclease Z/Hydroxyacylglutathione hydrolase-like"/>
    <property type="match status" value="1"/>
</dbReference>
<dbReference type="EMBL" id="UFXQ01000001">
    <property type="protein sequence ID" value="STC68718.1"/>
    <property type="molecule type" value="Genomic_DNA"/>
</dbReference>
<dbReference type="SMART" id="SM00849">
    <property type="entry name" value="Lactamase_B"/>
    <property type="match status" value="1"/>
</dbReference>
<dbReference type="InterPro" id="IPR001279">
    <property type="entry name" value="Metallo-B-lactamas"/>
</dbReference>
<dbReference type="Proteomes" id="UP000254467">
    <property type="component" value="Unassembled WGS sequence"/>
</dbReference>
<dbReference type="Pfam" id="PF12706">
    <property type="entry name" value="Lactamase_B_2"/>
    <property type="match status" value="1"/>
</dbReference>
<organism evidence="2 3">
    <name type="scientific">Corynebacterium pilosum</name>
    <dbReference type="NCBI Taxonomy" id="35756"/>
    <lineage>
        <taxon>Bacteria</taxon>
        <taxon>Bacillati</taxon>
        <taxon>Actinomycetota</taxon>
        <taxon>Actinomycetes</taxon>
        <taxon>Mycobacteriales</taxon>
        <taxon>Corynebacteriaceae</taxon>
        <taxon>Corynebacterium</taxon>
    </lineage>
</organism>
<dbReference type="CDD" id="cd07716">
    <property type="entry name" value="RNaseZ_short-form-like_MBL-fold"/>
    <property type="match status" value="1"/>
</dbReference>
<accession>A0A376CM14</accession>
<protein>
    <submittedName>
        <fullName evidence="2">Metal-dependent hydrolase</fullName>
    </submittedName>
</protein>
<evidence type="ECO:0000313" key="2">
    <source>
        <dbReference type="EMBL" id="STC68718.1"/>
    </source>
</evidence>
<gene>
    <name evidence="2" type="ORF">NCTC11862_00484</name>
</gene>
<dbReference type="AlphaFoldDB" id="A0A376CM14"/>
<dbReference type="GO" id="GO:0042781">
    <property type="term" value="F:3'-tRNA processing endoribonuclease activity"/>
    <property type="evidence" value="ECO:0007669"/>
    <property type="project" value="TreeGrafter"/>
</dbReference>
<dbReference type="RefSeq" id="WP_026254424.1">
    <property type="nucleotide sequence ID" value="NZ_UFXQ01000001.1"/>
</dbReference>